<reference evidence="2 3" key="1">
    <citation type="submission" date="2018-10" db="EMBL/GenBank/DDBJ databases">
        <title>Natronolimnobius sp. XQ-INN 246 isolated from Inner Mongolia Autonomous Region of China.</title>
        <authorList>
            <person name="Xue Q."/>
        </authorList>
    </citation>
    <scope>NUCLEOTIDE SEQUENCE [LARGE SCALE GENOMIC DNA]</scope>
    <source>
        <strain evidence="2 3">XQ-INN 246</strain>
    </source>
</reference>
<proteinExistence type="predicted"/>
<accession>A0A4S3THR6</accession>
<dbReference type="Proteomes" id="UP000318864">
    <property type="component" value="Unassembled WGS sequence"/>
</dbReference>
<comment type="caution">
    <text evidence="2">The sequence shown here is derived from an EMBL/GenBank/DDBJ whole genome shotgun (WGS) entry which is preliminary data.</text>
</comment>
<evidence type="ECO:0000259" key="1">
    <source>
        <dbReference type="Pfam" id="PF18480"/>
    </source>
</evidence>
<dbReference type="RefSeq" id="WP_141466677.1">
    <property type="nucleotide sequence ID" value="NZ_RBZW01000076.1"/>
</dbReference>
<name>A0A4S3THR6_9EURY</name>
<evidence type="ECO:0000313" key="3">
    <source>
        <dbReference type="Proteomes" id="UP000318864"/>
    </source>
</evidence>
<evidence type="ECO:0000313" key="2">
    <source>
        <dbReference type="EMBL" id="THE63040.1"/>
    </source>
</evidence>
<organism evidence="2 3">
    <name type="scientific">Salinadaptatus halalkaliphilus</name>
    <dbReference type="NCBI Taxonomy" id="2419781"/>
    <lineage>
        <taxon>Archaea</taxon>
        <taxon>Methanobacteriati</taxon>
        <taxon>Methanobacteriota</taxon>
        <taxon>Stenosarchaea group</taxon>
        <taxon>Halobacteria</taxon>
        <taxon>Halobacteriales</taxon>
        <taxon>Natrialbaceae</taxon>
        <taxon>Salinadaptatus</taxon>
    </lineage>
</organism>
<protein>
    <recommendedName>
        <fullName evidence="1">DUF5615 domain-containing protein</fullName>
    </recommendedName>
</protein>
<dbReference type="EMBL" id="RBZW01000076">
    <property type="protein sequence ID" value="THE63040.1"/>
    <property type="molecule type" value="Genomic_DNA"/>
</dbReference>
<dbReference type="OrthoDB" id="147476at2157"/>
<feature type="domain" description="DUF5615" evidence="1">
    <location>
        <begin position="1"/>
        <end position="63"/>
    </location>
</feature>
<keyword evidence="3" id="KW-1185">Reference proteome</keyword>
<dbReference type="InterPro" id="IPR041049">
    <property type="entry name" value="DUF5615"/>
</dbReference>
<gene>
    <name evidence="2" type="ORF">D8Y22_21605</name>
</gene>
<sequence length="108" mass="12372">MRLLCDHNVNEQYTEAFRQPDWITVVTVREVLAQDAQDDEIGRYAAANDWVIFTEDDDHLEYEQDRGVVLYHQTELPSPGDVTAALAAIDAVYTDRSDVREFVPGEWA</sequence>
<dbReference type="Pfam" id="PF18480">
    <property type="entry name" value="DUF5615"/>
    <property type="match status" value="1"/>
</dbReference>
<dbReference type="AlphaFoldDB" id="A0A4S3THR6"/>